<gene>
    <name evidence="3" type="ORF">FA743_15515</name>
</gene>
<accession>A0A4U0R5S9</accession>
<dbReference type="SUPFAM" id="SSF52172">
    <property type="entry name" value="CheY-like"/>
    <property type="match status" value="1"/>
</dbReference>
<feature type="domain" description="Response regulatory" evidence="2">
    <location>
        <begin position="8"/>
        <end position="116"/>
    </location>
</feature>
<feature type="modified residue" description="4-aspartylphosphate" evidence="1">
    <location>
        <position position="56"/>
    </location>
</feature>
<keyword evidence="1" id="KW-0597">Phosphoprotein</keyword>
<dbReference type="InterPro" id="IPR011006">
    <property type="entry name" value="CheY-like_superfamily"/>
</dbReference>
<dbReference type="Gene3D" id="3.40.50.2300">
    <property type="match status" value="1"/>
</dbReference>
<protein>
    <recommendedName>
        <fullName evidence="2">Response regulatory domain-containing protein</fullName>
    </recommendedName>
</protein>
<reference evidence="3 4" key="1">
    <citation type="submission" date="2019-04" db="EMBL/GenBank/DDBJ databases">
        <authorList>
            <person name="Li J."/>
        </authorList>
    </citation>
    <scope>NUCLEOTIDE SEQUENCE [LARGE SCALE GENOMIC DNA]</scope>
    <source>
        <strain evidence="3 4">KCTC 42687</strain>
    </source>
</reference>
<sequence>MMTGNGLNIMVVEDDFLVASKLADEIRAHGDRVIGPFADIHDAIGRIGLIQGAILDVRMQGGTSFPVADFLSECGIPFVFLTGYDRCQIPARFQGRGVFAKPSTAQPLLVTLHSQHDAVLHEDADSLDAVVIELLRRARRLMPDESSAERLVEAVLLRAIAEAGARLQGPAMRPWLLSLLQDEHQLRGRIHLH</sequence>
<dbReference type="GO" id="GO:0000160">
    <property type="term" value="P:phosphorelay signal transduction system"/>
    <property type="evidence" value="ECO:0007669"/>
    <property type="project" value="InterPro"/>
</dbReference>
<dbReference type="AlphaFoldDB" id="A0A4U0R5S9"/>
<keyword evidence="4" id="KW-1185">Reference proteome</keyword>
<name>A0A4U0R5S9_9RHOB</name>
<evidence type="ECO:0000256" key="1">
    <source>
        <dbReference type="PROSITE-ProRule" id="PRU00169"/>
    </source>
</evidence>
<dbReference type="PROSITE" id="PS50110">
    <property type="entry name" value="RESPONSE_REGULATORY"/>
    <property type="match status" value="1"/>
</dbReference>
<dbReference type="EMBL" id="SUNI01000017">
    <property type="protein sequence ID" value="TJZ90333.1"/>
    <property type="molecule type" value="Genomic_DNA"/>
</dbReference>
<organism evidence="3 4">
    <name type="scientific">Paracoccus gahaiensis</name>
    <dbReference type="NCBI Taxonomy" id="1706839"/>
    <lineage>
        <taxon>Bacteria</taxon>
        <taxon>Pseudomonadati</taxon>
        <taxon>Pseudomonadota</taxon>
        <taxon>Alphaproteobacteria</taxon>
        <taxon>Rhodobacterales</taxon>
        <taxon>Paracoccaceae</taxon>
        <taxon>Paracoccus</taxon>
    </lineage>
</organism>
<comment type="caution">
    <text evidence="3">The sequence shown here is derived from an EMBL/GenBank/DDBJ whole genome shotgun (WGS) entry which is preliminary data.</text>
</comment>
<dbReference type="SMART" id="SM00448">
    <property type="entry name" value="REC"/>
    <property type="match status" value="1"/>
</dbReference>
<evidence type="ECO:0000259" key="2">
    <source>
        <dbReference type="PROSITE" id="PS50110"/>
    </source>
</evidence>
<evidence type="ECO:0000313" key="4">
    <source>
        <dbReference type="Proteomes" id="UP000309747"/>
    </source>
</evidence>
<dbReference type="RefSeq" id="WP_169308911.1">
    <property type="nucleotide sequence ID" value="NZ_SUNI01000017.1"/>
</dbReference>
<evidence type="ECO:0000313" key="3">
    <source>
        <dbReference type="EMBL" id="TJZ90333.1"/>
    </source>
</evidence>
<dbReference type="Proteomes" id="UP000309747">
    <property type="component" value="Unassembled WGS sequence"/>
</dbReference>
<dbReference type="InterPro" id="IPR001789">
    <property type="entry name" value="Sig_transdc_resp-reg_receiver"/>
</dbReference>
<proteinExistence type="predicted"/>